<reference evidence="16 17" key="1">
    <citation type="submission" date="2024-02" db="EMBL/GenBank/DDBJ databases">
        <title>A draft genome for the cacao thread blight pathogen Marasmius crinis-equi.</title>
        <authorList>
            <person name="Cohen S.P."/>
            <person name="Baruah I.K."/>
            <person name="Amoako-Attah I."/>
            <person name="Bukari Y."/>
            <person name="Meinhardt L.W."/>
            <person name="Bailey B.A."/>
        </authorList>
    </citation>
    <scope>NUCLEOTIDE SEQUENCE [LARGE SCALE GENOMIC DNA]</scope>
    <source>
        <strain evidence="16 17">GH-76</strain>
    </source>
</reference>
<dbReference type="SUPFAM" id="SSF53187">
    <property type="entry name" value="Zn-dependent exopeptidases"/>
    <property type="match status" value="1"/>
</dbReference>
<evidence type="ECO:0000256" key="5">
    <source>
        <dbReference type="ARBA" id="ARBA00022723"/>
    </source>
</evidence>
<evidence type="ECO:0000256" key="12">
    <source>
        <dbReference type="ARBA" id="ARBA00023180"/>
    </source>
</evidence>
<dbReference type="Proteomes" id="UP001465976">
    <property type="component" value="Unassembled WGS sequence"/>
</dbReference>
<evidence type="ECO:0000256" key="14">
    <source>
        <dbReference type="SAM" id="Phobius"/>
    </source>
</evidence>
<dbReference type="EMBL" id="JBAHYK010000146">
    <property type="protein sequence ID" value="KAL0577604.1"/>
    <property type="molecule type" value="Genomic_DNA"/>
</dbReference>
<feature type="transmembrane region" description="Helical" evidence="14">
    <location>
        <begin position="572"/>
        <end position="592"/>
    </location>
</feature>
<feature type="transmembrane region" description="Helical" evidence="14">
    <location>
        <begin position="449"/>
        <end position="470"/>
    </location>
</feature>
<evidence type="ECO:0000256" key="6">
    <source>
        <dbReference type="ARBA" id="ARBA00022801"/>
    </source>
</evidence>
<evidence type="ECO:0000256" key="7">
    <source>
        <dbReference type="ARBA" id="ARBA00022824"/>
    </source>
</evidence>
<keyword evidence="4 14" id="KW-0812">Transmembrane</keyword>
<evidence type="ECO:0000256" key="9">
    <source>
        <dbReference type="ARBA" id="ARBA00022989"/>
    </source>
</evidence>
<gene>
    <name evidence="16" type="ORF">V5O48_004365</name>
</gene>
<sequence length="880" mass="96698">MGKSRRGPLTSLLLLCPVLFGIPYITYRQHSTLPEPVTDLFDPATNLPQLSEERILNISRYLSEDIGYRTPGTLEHAKGEEWFYNQVLLAQQECQRIAEASGRQLECEIWRQKGDGSHRFDMMGARLYKTYVNLGNIVVRISNGTPEGKEHAVLVNAHLDSTLPTPGAADDALSVGVMLECMRVLVGTPDWSPKHAIILLWNNAEESLQDGSHLFSTQHPVAPTVRAVINLEAAGTKGRELLFQATSEQMIQAYSHVPRHTLRPHGTIIANEVFSSGVILSDTDFRQFQEYLNVTGLDMAVVKNSYLYHMRKDLVENIDPGVAQHMADNAMALLQHLSSEDSQLASLTGGYTKPTTAYLSIMGHFILYSFTTAKILYTSLFIASALLVRAIARQQASSVKVPGSPSTSIVRGFAAASVAVVGSVITANVVALVMTRVLNKNMSWFAMEYSTMALFGPPAALGALLSQLFVGAVDEATVYSAVLITLTGSAVIIQFLGVGSAALLFVAALSVFVALFLNFLLVGSKRRELSLWTYVIGETLPLMTGTMCAYPVLDVFVPLAGRLGADAPTDHVMATIVSSLAALTFPLFIPFINRFERTALSRAISLLSIITVVTIAVFAARDPHDPMHQKRVYILRTENITTGEHHLHISTSDGAPGFPELVYDIAKEFGTPQEVLENGDLTFAAPRAIVMDKYNADWDPMFPFSRFLSPYKIPLFVDSNYVSPWSAPETAFAVTAVNDVVDRIAGTRSLKLRIDHPGLIWTVIAFDAHVLKWNLDDNPPDEYTRHHVKEASFYGSDTWSIDLVIKMDPKSTSPDNGSLLVNFIGLQEEGMWPGKKAVMAQGRAGIALTLFERLDEWLHQRMEGKVDALLMGCVAGIERI</sequence>
<dbReference type="PANTHER" id="PTHR12147">
    <property type="entry name" value="METALLOPEPTIDASE M28 FAMILY MEMBER"/>
    <property type="match status" value="1"/>
</dbReference>
<evidence type="ECO:0000259" key="15">
    <source>
        <dbReference type="Pfam" id="PF04389"/>
    </source>
</evidence>
<keyword evidence="8 13" id="KW-0862">Zinc</keyword>
<keyword evidence="5 13" id="KW-0479">Metal-binding</keyword>
<feature type="transmembrane region" description="Helical" evidence="14">
    <location>
        <begin position="502"/>
        <end position="522"/>
    </location>
</feature>
<evidence type="ECO:0000256" key="8">
    <source>
        <dbReference type="ARBA" id="ARBA00022833"/>
    </source>
</evidence>
<feature type="transmembrane region" description="Helical" evidence="14">
    <location>
        <begin position="413"/>
        <end position="437"/>
    </location>
</feature>
<keyword evidence="11 14" id="KW-0472">Membrane</keyword>
<feature type="transmembrane region" description="Helical" evidence="14">
    <location>
        <begin position="599"/>
        <end position="620"/>
    </location>
</feature>
<dbReference type="EC" id="3.4.-.-" evidence="13"/>
<comment type="cofactor">
    <cofactor evidence="1">
        <name>Zn(2+)</name>
        <dbReference type="ChEBI" id="CHEBI:29105"/>
    </cofactor>
</comment>
<keyword evidence="7" id="KW-0256">Endoplasmic reticulum</keyword>
<dbReference type="PANTHER" id="PTHR12147:SF22">
    <property type="entry name" value="ENDOPLASMIC RETICULUM METALLOPEPTIDASE 1"/>
    <property type="match status" value="1"/>
</dbReference>
<evidence type="ECO:0000256" key="11">
    <source>
        <dbReference type="ARBA" id="ARBA00023136"/>
    </source>
</evidence>
<evidence type="ECO:0000256" key="4">
    <source>
        <dbReference type="ARBA" id="ARBA00022692"/>
    </source>
</evidence>
<keyword evidence="10" id="KW-0482">Metalloprotease</keyword>
<dbReference type="InterPro" id="IPR045175">
    <property type="entry name" value="M28_fam"/>
</dbReference>
<keyword evidence="12" id="KW-0325">Glycoprotein</keyword>
<dbReference type="Pfam" id="PF04389">
    <property type="entry name" value="Peptidase_M28"/>
    <property type="match status" value="1"/>
</dbReference>
<evidence type="ECO:0000256" key="3">
    <source>
        <dbReference type="ARBA" id="ARBA00022670"/>
    </source>
</evidence>
<keyword evidence="9 14" id="KW-1133">Transmembrane helix</keyword>
<comment type="similarity">
    <text evidence="13">Belongs to the peptidase M28 family.</text>
</comment>
<evidence type="ECO:0000256" key="10">
    <source>
        <dbReference type="ARBA" id="ARBA00023049"/>
    </source>
</evidence>
<evidence type="ECO:0000313" key="17">
    <source>
        <dbReference type="Proteomes" id="UP001465976"/>
    </source>
</evidence>
<accession>A0ABR3FQG1</accession>
<proteinExistence type="inferred from homology"/>
<name>A0ABR3FQG1_9AGAR</name>
<evidence type="ECO:0000256" key="13">
    <source>
        <dbReference type="RuleBase" id="RU361240"/>
    </source>
</evidence>
<keyword evidence="17" id="KW-1185">Reference proteome</keyword>
<comment type="caution">
    <text evidence="16">The sequence shown here is derived from an EMBL/GenBank/DDBJ whole genome shotgun (WGS) entry which is preliminary data.</text>
</comment>
<keyword evidence="3 13" id="KW-0645">Protease</keyword>
<feature type="domain" description="Peptidase M28" evidence="15">
    <location>
        <begin position="136"/>
        <end position="333"/>
    </location>
</feature>
<keyword evidence="6 13" id="KW-0378">Hydrolase</keyword>
<feature type="transmembrane region" description="Helical" evidence="14">
    <location>
        <begin position="375"/>
        <end position="392"/>
    </location>
</feature>
<organism evidence="16 17">
    <name type="scientific">Marasmius crinis-equi</name>
    <dbReference type="NCBI Taxonomy" id="585013"/>
    <lineage>
        <taxon>Eukaryota</taxon>
        <taxon>Fungi</taxon>
        <taxon>Dikarya</taxon>
        <taxon>Basidiomycota</taxon>
        <taxon>Agaricomycotina</taxon>
        <taxon>Agaricomycetes</taxon>
        <taxon>Agaricomycetidae</taxon>
        <taxon>Agaricales</taxon>
        <taxon>Marasmiineae</taxon>
        <taxon>Marasmiaceae</taxon>
        <taxon>Marasmius</taxon>
    </lineage>
</organism>
<dbReference type="Gene3D" id="3.40.630.10">
    <property type="entry name" value="Zn peptidases"/>
    <property type="match status" value="1"/>
</dbReference>
<evidence type="ECO:0000256" key="2">
    <source>
        <dbReference type="ARBA" id="ARBA00004477"/>
    </source>
</evidence>
<evidence type="ECO:0000313" key="16">
    <source>
        <dbReference type="EMBL" id="KAL0577604.1"/>
    </source>
</evidence>
<protein>
    <recommendedName>
        <fullName evidence="13">Peptide hydrolase</fullName>
        <ecNumber evidence="13">3.4.-.-</ecNumber>
    </recommendedName>
</protein>
<comment type="subcellular location">
    <subcellularLocation>
        <location evidence="2">Endoplasmic reticulum membrane</location>
        <topology evidence="2">Multi-pass membrane protein</topology>
    </subcellularLocation>
</comment>
<dbReference type="CDD" id="cd03875">
    <property type="entry name" value="M28_Fxna_like"/>
    <property type="match status" value="1"/>
</dbReference>
<dbReference type="InterPro" id="IPR048024">
    <property type="entry name" value="Fxna-like_M28_dom"/>
</dbReference>
<feature type="transmembrane region" description="Helical" evidence="14">
    <location>
        <begin position="477"/>
        <end position="496"/>
    </location>
</feature>
<evidence type="ECO:0000256" key="1">
    <source>
        <dbReference type="ARBA" id="ARBA00001947"/>
    </source>
</evidence>
<dbReference type="InterPro" id="IPR007484">
    <property type="entry name" value="Peptidase_M28"/>
</dbReference>
<feature type="transmembrane region" description="Helical" evidence="14">
    <location>
        <begin position="529"/>
        <end position="552"/>
    </location>
</feature>